<dbReference type="STRING" id="3818.A0A445BWI7"/>
<dbReference type="SUPFAM" id="SSF161077">
    <property type="entry name" value="Photosystem II antenna protein-like"/>
    <property type="match status" value="1"/>
</dbReference>
<proteinExistence type="predicted"/>
<dbReference type="InterPro" id="IPR044900">
    <property type="entry name" value="PSII_PsbC_sf"/>
</dbReference>
<dbReference type="InterPro" id="IPR036001">
    <property type="entry name" value="PS_II_antenna-like_sf"/>
</dbReference>
<gene>
    <name evidence="1" type="ORF">Ahy_A08g039352</name>
</gene>
<accession>A0A445BWI7</accession>
<sequence length="107" mass="12330">MCFLTGEVIFGGETIRFWDLRAPWLEPLRSPNDIQSWQERCFAKYMTHAPLCSLNFMGGVAIEINAVNYISPRSHLWHAERGRAAATEFEKGIDCDFKFVLFMTPLN</sequence>
<dbReference type="EMBL" id="SDMP01000008">
    <property type="protein sequence ID" value="RYR42918.1"/>
    <property type="molecule type" value="Genomic_DNA"/>
</dbReference>
<dbReference type="AlphaFoldDB" id="A0A445BWI7"/>
<keyword evidence="2" id="KW-1185">Reference proteome</keyword>
<dbReference type="GO" id="GO:0009521">
    <property type="term" value="C:photosystem"/>
    <property type="evidence" value="ECO:0007669"/>
    <property type="project" value="InterPro"/>
</dbReference>
<dbReference type="Gene3D" id="1.10.10.670">
    <property type="entry name" value="photosystem ii from thermosynechococcus elongatus"/>
    <property type="match status" value="1"/>
</dbReference>
<evidence type="ECO:0000313" key="1">
    <source>
        <dbReference type="EMBL" id="RYR42918.1"/>
    </source>
</evidence>
<name>A0A445BWI7_ARAHY</name>
<comment type="caution">
    <text evidence="1">The sequence shown here is derived from an EMBL/GenBank/DDBJ whole genome shotgun (WGS) entry which is preliminary data.</text>
</comment>
<dbReference type="Proteomes" id="UP000289738">
    <property type="component" value="Chromosome A08"/>
</dbReference>
<dbReference type="GO" id="GO:0009767">
    <property type="term" value="P:photosynthetic electron transport chain"/>
    <property type="evidence" value="ECO:0007669"/>
    <property type="project" value="InterPro"/>
</dbReference>
<dbReference type="GO" id="GO:0016168">
    <property type="term" value="F:chlorophyll binding"/>
    <property type="evidence" value="ECO:0007669"/>
    <property type="project" value="InterPro"/>
</dbReference>
<protein>
    <submittedName>
        <fullName evidence="1">Uncharacterized protein</fullName>
    </submittedName>
</protein>
<organism evidence="1 2">
    <name type="scientific">Arachis hypogaea</name>
    <name type="common">Peanut</name>
    <dbReference type="NCBI Taxonomy" id="3818"/>
    <lineage>
        <taxon>Eukaryota</taxon>
        <taxon>Viridiplantae</taxon>
        <taxon>Streptophyta</taxon>
        <taxon>Embryophyta</taxon>
        <taxon>Tracheophyta</taxon>
        <taxon>Spermatophyta</taxon>
        <taxon>Magnoliopsida</taxon>
        <taxon>eudicotyledons</taxon>
        <taxon>Gunneridae</taxon>
        <taxon>Pentapetalae</taxon>
        <taxon>rosids</taxon>
        <taxon>fabids</taxon>
        <taxon>Fabales</taxon>
        <taxon>Fabaceae</taxon>
        <taxon>Papilionoideae</taxon>
        <taxon>50 kb inversion clade</taxon>
        <taxon>dalbergioids sensu lato</taxon>
        <taxon>Dalbergieae</taxon>
        <taxon>Pterocarpus clade</taxon>
        <taxon>Arachis</taxon>
    </lineage>
</organism>
<reference evidence="1 2" key="1">
    <citation type="submission" date="2019-01" db="EMBL/GenBank/DDBJ databases">
        <title>Sequencing of cultivated peanut Arachis hypogaea provides insights into genome evolution and oil improvement.</title>
        <authorList>
            <person name="Chen X."/>
        </authorList>
    </citation>
    <scope>NUCLEOTIDE SEQUENCE [LARGE SCALE GENOMIC DNA]</scope>
    <source>
        <strain evidence="2">cv. Fuhuasheng</strain>
        <tissue evidence="1">Leaves</tissue>
    </source>
</reference>
<evidence type="ECO:0000313" key="2">
    <source>
        <dbReference type="Proteomes" id="UP000289738"/>
    </source>
</evidence>